<evidence type="ECO:0000313" key="7">
    <source>
        <dbReference type="Proteomes" id="UP000031036"/>
    </source>
</evidence>
<evidence type="ECO:0000256" key="2">
    <source>
        <dbReference type="ARBA" id="ARBA00010186"/>
    </source>
</evidence>
<dbReference type="GO" id="GO:0016973">
    <property type="term" value="P:poly(A)+ mRNA export from nucleus"/>
    <property type="evidence" value="ECO:0007669"/>
    <property type="project" value="TreeGrafter"/>
</dbReference>
<evidence type="ECO:0000313" key="6">
    <source>
        <dbReference type="EMBL" id="KHN84961.1"/>
    </source>
</evidence>
<organism evidence="6 7">
    <name type="scientific">Toxocara canis</name>
    <name type="common">Canine roundworm</name>
    <dbReference type="NCBI Taxonomy" id="6265"/>
    <lineage>
        <taxon>Eukaryota</taxon>
        <taxon>Metazoa</taxon>
        <taxon>Ecdysozoa</taxon>
        <taxon>Nematoda</taxon>
        <taxon>Chromadorea</taxon>
        <taxon>Rhabditida</taxon>
        <taxon>Spirurina</taxon>
        <taxon>Ascaridomorpha</taxon>
        <taxon>Ascaridoidea</taxon>
        <taxon>Toxocaridae</taxon>
        <taxon>Toxocara</taxon>
    </lineage>
</organism>
<dbReference type="PANTHER" id="PTHR11225:SF4">
    <property type="entry name" value="NUCLEAR PORE COMPLEX PROTEIN NUP93"/>
    <property type="match status" value="1"/>
</dbReference>
<proteinExistence type="inferred from homology"/>
<protein>
    <recommendedName>
        <fullName evidence="5">Nuclear pore protein</fullName>
    </recommendedName>
</protein>
<dbReference type="PANTHER" id="PTHR11225">
    <property type="entry name" value="NUCLEAR PORE COMPLEX PROTEIN NUP93 NUCLEOPORIN NUP93 DEAD EYE PROTEIN"/>
    <property type="match status" value="1"/>
</dbReference>
<keyword evidence="4 5" id="KW-0539">Nucleus</keyword>
<dbReference type="InterPro" id="IPR007231">
    <property type="entry name" value="Nucleoporin_int_Nup93/Nic96"/>
</dbReference>
<keyword evidence="5" id="KW-0509">mRNA transport</keyword>
<evidence type="ECO:0000256" key="4">
    <source>
        <dbReference type="ARBA" id="ARBA00023242"/>
    </source>
</evidence>
<comment type="caution">
    <text evidence="6">The sequence shown here is derived from an EMBL/GenBank/DDBJ whole genome shotgun (WGS) entry which is preliminary data.</text>
</comment>
<evidence type="ECO:0000256" key="5">
    <source>
        <dbReference type="RuleBase" id="RU364035"/>
    </source>
</evidence>
<dbReference type="OrthoDB" id="1918363at2759"/>
<name>A0A0B2VN61_TOXCA</name>
<dbReference type="STRING" id="6265.A0A0B2VN61"/>
<keyword evidence="5" id="KW-0653">Protein transport</keyword>
<dbReference type="Pfam" id="PF04097">
    <property type="entry name" value="Nic96"/>
    <property type="match status" value="1"/>
</dbReference>
<dbReference type="GO" id="GO:0006606">
    <property type="term" value="P:protein import into nucleus"/>
    <property type="evidence" value="ECO:0007669"/>
    <property type="project" value="TreeGrafter"/>
</dbReference>
<sequence length="789" mass="88231">MSTSFDDILHRADRLSSSIRSSHQKTNDVLGSVSTGFGPSLDDVFRQSETLWKKKHPLDERVVELQANMLLGEHGFSLSSVPSSSAGEFNFREEATGTPPLISREVTHESIALNTDKVKLDAERAFLNQYTADMGVVTSSKQPALESSFLNSSSQSERNALFGAATAYYPDMDSEFAKALSKYVANKKSDDLSKGFMKAALKSGDDATKSLWEQGVTLLTLSVPENGHVTPRVLRSSVEWIDCLVEGSLSYLQKNFMLHMMELVQQNLRITAADISNKLTLVDAYLKVKHLHATRRICQDGVYGANRHAVWEVIYHCLRVGDYKSVAEIARSHIHKLPSCVALAAALSSITKTNRLSMEDRDKLRAEWRAEFNTIVDVYKKAVYCALLGGDVPEICDCFESWLWLKLAPYFFDTAVSPVAFTKLQRTIAFEYGEDYFNGKGIDQSFLFEALWLSGQFERAIHALCKSNKLTHAVHLAILAYVNNLLVTSPVEAAKLCEKDSLECSLNLSRIVLMYVKPFECTHVARALDYYFILRHFQTPIGSNMFYACVSRAAYLSGETFKILGEVDGNGMRGEGFIDKYSNDINVNDAIVKTAADAELSNDAIKAVRLYHVAERYDDAMRSMCNCLADALKEKRFTGEALHLAVWLAGLYKGMAEERFSSLWLTTLCLLIDLSTFFYNFSEKKYSICMEIVAKVKCIPLEESEVGSFVSVFQMVPVQVRSVLPDLCLAVMDILAIQVGAHPDCKEELALKADAIVTYVARIPQQFPVEVNRKILELNARIHRSLVIP</sequence>
<dbReference type="AlphaFoldDB" id="A0A0B2VN61"/>
<gene>
    <name evidence="6" type="primary">Nup93</name>
    <name evidence="6" type="ORF">Tcan_16156</name>
</gene>
<dbReference type="Proteomes" id="UP000031036">
    <property type="component" value="Unassembled WGS sequence"/>
</dbReference>
<dbReference type="GO" id="GO:0017056">
    <property type="term" value="F:structural constituent of nuclear pore"/>
    <property type="evidence" value="ECO:0007669"/>
    <property type="project" value="InterPro"/>
</dbReference>
<dbReference type="OMA" id="HATRRIC"/>
<comment type="similarity">
    <text evidence="2 5">Belongs to the nucleoporin interacting component (NIC) family.</text>
</comment>
<keyword evidence="5" id="KW-0813">Transport</keyword>
<reference evidence="6 7" key="1">
    <citation type="submission" date="2014-11" db="EMBL/GenBank/DDBJ databases">
        <title>Genetic blueprint of the zoonotic pathogen Toxocara canis.</title>
        <authorList>
            <person name="Zhu X.-Q."/>
            <person name="Korhonen P.K."/>
            <person name="Cai H."/>
            <person name="Young N.D."/>
            <person name="Nejsum P."/>
            <person name="von Samson-Himmelstjerna G."/>
            <person name="Boag P.R."/>
            <person name="Tan P."/>
            <person name="Li Q."/>
            <person name="Min J."/>
            <person name="Yang Y."/>
            <person name="Wang X."/>
            <person name="Fang X."/>
            <person name="Hall R.S."/>
            <person name="Hofmann A."/>
            <person name="Sternberg P.W."/>
            <person name="Jex A.R."/>
            <person name="Gasser R.B."/>
        </authorList>
    </citation>
    <scope>NUCLEOTIDE SEQUENCE [LARGE SCALE GENOMIC DNA]</scope>
    <source>
        <strain evidence="6">PN_DK_2014</strain>
    </source>
</reference>
<accession>A0A0B2VN61</accession>
<keyword evidence="5" id="KW-0811">Translocation</keyword>
<dbReference type="GO" id="GO:0005643">
    <property type="term" value="C:nuclear pore"/>
    <property type="evidence" value="ECO:0007669"/>
    <property type="project" value="UniProtKB-SubCell"/>
</dbReference>
<comment type="subcellular location">
    <subcellularLocation>
        <location evidence="1 5">Nucleus</location>
        <location evidence="1 5">Nuclear pore complex</location>
    </subcellularLocation>
</comment>
<evidence type="ECO:0000256" key="1">
    <source>
        <dbReference type="ARBA" id="ARBA00004567"/>
    </source>
</evidence>
<evidence type="ECO:0000256" key="3">
    <source>
        <dbReference type="ARBA" id="ARBA00023132"/>
    </source>
</evidence>
<keyword evidence="5" id="KW-0472">Membrane</keyword>
<dbReference type="EMBL" id="JPKZ01000885">
    <property type="protein sequence ID" value="KHN84961.1"/>
    <property type="molecule type" value="Genomic_DNA"/>
</dbReference>
<keyword evidence="3 5" id="KW-0906">Nuclear pore complex</keyword>
<keyword evidence="7" id="KW-1185">Reference proteome</keyword>